<name>A0A2T5HU38_9RHOB</name>
<protein>
    <submittedName>
        <fullName evidence="1">Uncharacterized protein</fullName>
    </submittedName>
</protein>
<evidence type="ECO:0000313" key="1">
    <source>
        <dbReference type="EMBL" id="PTQ75103.1"/>
    </source>
</evidence>
<gene>
    <name evidence="1" type="ORF">C8N42_10218</name>
</gene>
<sequence>MGTQPMGTVRQTAFGEFVASRHGTQPDAGGMILMVGEPQRMQTLKKHFPERTGVFFIEFGDLTPEILHSICPDSVISPAISSQFDCLDLAEFLSAARYKGAYRVVARGLPRPEIIRNELRSFYPELDFDMLQPEPVRVLASLH</sequence>
<comment type="caution">
    <text evidence="1">The sequence shown here is derived from an EMBL/GenBank/DDBJ whole genome shotgun (WGS) entry which is preliminary data.</text>
</comment>
<proteinExistence type="predicted"/>
<dbReference type="Proteomes" id="UP000244077">
    <property type="component" value="Unassembled WGS sequence"/>
</dbReference>
<dbReference type="EMBL" id="QAOH01000002">
    <property type="protein sequence ID" value="PTQ75103.1"/>
    <property type="molecule type" value="Genomic_DNA"/>
</dbReference>
<dbReference type="AlphaFoldDB" id="A0A2T5HU38"/>
<accession>A0A2T5HU38</accession>
<evidence type="ECO:0000313" key="2">
    <source>
        <dbReference type="Proteomes" id="UP000244077"/>
    </source>
</evidence>
<organism evidence="1 2">
    <name type="scientific">Celeribacter persicus</name>
    <dbReference type="NCBI Taxonomy" id="1651082"/>
    <lineage>
        <taxon>Bacteria</taxon>
        <taxon>Pseudomonadati</taxon>
        <taxon>Pseudomonadota</taxon>
        <taxon>Alphaproteobacteria</taxon>
        <taxon>Rhodobacterales</taxon>
        <taxon>Roseobacteraceae</taxon>
        <taxon>Celeribacter</taxon>
    </lineage>
</organism>
<reference evidence="1 2" key="1">
    <citation type="submission" date="2018-04" db="EMBL/GenBank/DDBJ databases">
        <title>Genomic Encyclopedia of Archaeal and Bacterial Type Strains, Phase II (KMG-II): from individual species to whole genera.</title>
        <authorList>
            <person name="Goeker M."/>
        </authorList>
    </citation>
    <scope>NUCLEOTIDE SEQUENCE [LARGE SCALE GENOMIC DNA]</scope>
    <source>
        <strain evidence="1 2">DSM 100434</strain>
    </source>
</reference>
<keyword evidence="2" id="KW-1185">Reference proteome</keyword>